<dbReference type="InterPro" id="IPR021027">
    <property type="entry name" value="Transposase_put_HTH"/>
</dbReference>
<name>A0ABS2G628_FUSMR</name>
<feature type="coiled-coil region" evidence="1">
    <location>
        <begin position="59"/>
        <end position="86"/>
    </location>
</feature>
<dbReference type="RefSeq" id="WP_204717046.1">
    <property type="nucleotide sequence ID" value="NZ_JACJLT010000447.1"/>
</dbReference>
<reference evidence="3 4" key="1">
    <citation type="journal article" date="2021" name="Sci. Rep.">
        <title>The distribution of antibiotic resistance genes in chicken gut microbiota commensals.</title>
        <authorList>
            <person name="Juricova H."/>
            <person name="Matiasovicova J."/>
            <person name="Kubasova T."/>
            <person name="Cejkova D."/>
            <person name="Rychlik I."/>
        </authorList>
    </citation>
    <scope>NUCLEOTIDE SEQUENCE [LARGE SCALE GENOMIC DNA]</scope>
    <source>
        <strain evidence="3 4">An425</strain>
    </source>
</reference>
<gene>
    <name evidence="3" type="ORF">H6A04_12810</name>
</gene>
<feature type="non-terminal residue" evidence="3">
    <location>
        <position position="1"/>
    </location>
</feature>
<sequence length="86" mass="10137">VRLYPTKEQEQKLWQSIGTARFIYNYTIAKQEELTDISLGIDLGLKDLATCSDGQVFKNINKTKKVKKLEKRLKQKQKQISRKYEM</sequence>
<feature type="non-terminal residue" evidence="3">
    <location>
        <position position="86"/>
    </location>
</feature>
<dbReference type="Pfam" id="PF12323">
    <property type="entry name" value="HTH_OrfB_IS605"/>
    <property type="match status" value="1"/>
</dbReference>
<proteinExistence type="predicted"/>
<protein>
    <submittedName>
        <fullName evidence="3">Transposase</fullName>
    </submittedName>
</protein>
<keyword evidence="4" id="KW-1185">Reference proteome</keyword>
<keyword evidence="1" id="KW-0175">Coiled coil</keyword>
<dbReference type="EMBL" id="JACJLT010000447">
    <property type="protein sequence ID" value="MBM6876480.1"/>
    <property type="molecule type" value="Genomic_DNA"/>
</dbReference>
<accession>A0ABS2G628</accession>
<feature type="domain" description="Transposase putative helix-turn-helix" evidence="2">
    <location>
        <begin position="1"/>
        <end position="33"/>
    </location>
</feature>
<evidence type="ECO:0000313" key="3">
    <source>
        <dbReference type="EMBL" id="MBM6876480.1"/>
    </source>
</evidence>
<evidence type="ECO:0000256" key="1">
    <source>
        <dbReference type="SAM" id="Coils"/>
    </source>
</evidence>
<evidence type="ECO:0000313" key="4">
    <source>
        <dbReference type="Proteomes" id="UP000728968"/>
    </source>
</evidence>
<dbReference type="Proteomes" id="UP000728968">
    <property type="component" value="Unassembled WGS sequence"/>
</dbReference>
<organism evidence="3 4">
    <name type="scientific">Fusobacterium mortiferum</name>
    <dbReference type="NCBI Taxonomy" id="850"/>
    <lineage>
        <taxon>Bacteria</taxon>
        <taxon>Fusobacteriati</taxon>
        <taxon>Fusobacteriota</taxon>
        <taxon>Fusobacteriia</taxon>
        <taxon>Fusobacteriales</taxon>
        <taxon>Fusobacteriaceae</taxon>
        <taxon>Fusobacterium</taxon>
    </lineage>
</organism>
<evidence type="ECO:0000259" key="2">
    <source>
        <dbReference type="Pfam" id="PF12323"/>
    </source>
</evidence>
<comment type="caution">
    <text evidence="3">The sequence shown here is derived from an EMBL/GenBank/DDBJ whole genome shotgun (WGS) entry which is preliminary data.</text>
</comment>